<evidence type="ECO:0000313" key="2">
    <source>
        <dbReference type="Proteomes" id="UP001214666"/>
    </source>
</evidence>
<name>A0AAX3P7R7_AERHY</name>
<reference evidence="1" key="1">
    <citation type="submission" date="2023-02" db="EMBL/GenBank/DDBJ databases">
        <title>The sequence of Aeromonas hydrophila K533.</title>
        <authorList>
            <person name="Luo X."/>
        </authorList>
    </citation>
    <scope>NUCLEOTIDE SEQUENCE</scope>
    <source>
        <strain evidence="1">K533</strain>
    </source>
</reference>
<evidence type="ECO:0000313" key="1">
    <source>
        <dbReference type="EMBL" id="WEE26180.1"/>
    </source>
</evidence>
<dbReference type="RefSeq" id="WP_275115634.1">
    <property type="nucleotide sequence ID" value="NZ_CP118942.1"/>
</dbReference>
<proteinExistence type="predicted"/>
<gene>
    <name evidence="1" type="ORF">PY771_21580</name>
</gene>
<accession>A0AAX3P7R7</accession>
<dbReference type="EMBL" id="CP118942">
    <property type="protein sequence ID" value="WEE26180.1"/>
    <property type="molecule type" value="Genomic_DNA"/>
</dbReference>
<dbReference type="Proteomes" id="UP001214666">
    <property type="component" value="Chromosome"/>
</dbReference>
<organism evidence="1 2">
    <name type="scientific">Aeromonas hydrophila</name>
    <dbReference type="NCBI Taxonomy" id="644"/>
    <lineage>
        <taxon>Bacteria</taxon>
        <taxon>Pseudomonadati</taxon>
        <taxon>Pseudomonadota</taxon>
        <taxon>Gammaproteobacteria</taxon>
        <taxon>Aeromonadales</taxon>
        <taxon>Aeromonadaceae</taxon>
        <taxon>Aeromonas</taxon>
    </lineage>
</organism>
<sequence length="74" mass="7850">MFITVASLGQWECAFATLALQMPFRVAGQRIWLFPVAAKAPALGLDKFNPVIEGLIQGVMLAIEAKADGKAGCS</sequence>
<dbReference type="AlphaFoldDB" id="A0AAX3P7R7"/>
<protein>
    <submittedName>
        <fullName evidence="1">Uncharacterized protein</fullName>
    </submittedName>
</protein>